<evidence type="ECO:0000259" key="2">
    <source>
        <dbReference type="SMART" id="SM00385"/>
    </source>
</evidence>
<evidence type="ECO:0000313" key="7">
    <source>
        <dbReference type="Proteomes" id="UP000235392"/>
    </source>
</evidence>
<feature type="domain" description="Cyclin-like" evidence="2">
    <location>
        <begin position="271"/>
        <end position="354"/>
    </location>
</feature>
<reference evidence="6 7" key="1">
    <citation type="submission" date="2017-11" db="EMBL/GenBank/DDBJ databases">
        <title>De novo assembly and phasing of dikaryotic genomes from two isolates of Puccinia coronata f. sp. avenae, the causal agent of oat crown rust.</title>
        <authorList>
            <person name="Miller M.E."/>
            <person name="Zhang Y."/>
            <person name="Omidvar V."/>
            <person name="Sperschneider J."/>
            <person name="Schwessinger B."/>
            <person name="Raley C."/>
            <person name="Palmer J.M."/>
            <person name="Garnica D."/>
            <person name="Upadhyaya N."/>
            <person name="Rathjen J."/>
            <person name="Taylor J.M."/>
            <person name="Park R.F."/>
            <person name="Dodds P.N."/>
            <person name="Hirsch C.D."/>
            <person name="Kianian S.F."/>
            <person name="Figueroa M."/>
        </authorList>
    </citation>
    <scope>NUCLEOTIDE SEQUENCE [LARGE SCALE GENOMIC DNA]</scope>
    <source>
        <strain evidence="4">12NC29</strain>
        <strain evidence="3">12SD80</strain>
    </source>
</reference>
<dbReference type="Proteomes" id="UP000235392">
    <property type="component" value="Unassembled WGS sequence"/>
</dbReference>
<feature type="compositionally biased region" description="Low complexity" evidence="1">
    <location>
        <begin position="199"/>
        <end position="214"/>
    </location>
</feature>
<dbReference type="STRING" id="200324.A0A2N5T4B8"/>
<dbReference type="SMART" id="SM00385">
    <property type="entry name" value="CYCLIN"/>
    <property type="match status" value="2"/>
</dbReference>
<evidence type="ECO:0000313" key="6">
    <source>
        <dbReference type="Proteomes" id="UP000235388"/>
    </source>
</evidence>
<dbReference type="InterPro" id="IPR013763">
    <property type="entry name" value="Cyclin-like_dom"/>
</dbReference>
<dbReference type="SUPFAM" id="SSF47954">
    <property type="entry name" value="Cyclin-like"/>
    <property type="match status" value="2"/>
</dbReference>
<name>A0A2N5T4B8_9BASI</name>
<dbReference type="AlphaFoldDB" id="A0A2N5T4B8"/>
<protein>
    <recommendedName>
        <fullName evidence="2">Cyclin-like domain-containing protein</fullName>
    </recommendedName>
</protein>
<feature type="region of interest" description="Disordered" evidence="1">
    <location>
        <begin position="193"/>
        <end position="214"/>
    </location>
</feature>
<dbReference type="PANTHER" id="PTHR10026">
    <property type="entry name" value="CYCLIN"/>
    <property type="match status" value="1"/>
</dbReference>
<evidence type="ECO:0000313" key="4">
    <source>
        <dbReference type="EMBL" id="PLW20326.1"/>
    </source>
</evidence>
<dbReference type="EMBL" id="PGCJ01000799">
    <property type="protein sequence ID" value="PLW20326.1"/>
    <property type="molecule type" value="Genomic_DNA"/>
</dbReference>
<keyword evidence="6" id="KW-1185">Reference proteome</keyword>
<organism evidence="4 6">
    <name type="scientific">Puccinia coronata f. sp. avenae</name>
    <dbReference type="NCBI Taxonomy" id="200324"/>
    <lineage>
        <taxon>Eukaryota</taxon>
        <taxon>Fungi</taxon>
        <taxon>Dikarya</taxon>
        <taxon>Basidiomycota</taxon>
        <taxon>Pucciniomycotina</taxon>
        <taxon>Pucciniomycetes</taxon>
        <taxon>Pucciniales</taxon>
        <taxon>Pucciniaceae</taxon>
        <taxon>Puccinia</taxon>
    </lineage>
</organism>
<dbReference type="InterPro" id="IPR043198">
    <property type="entry name" value="Cyclin/Ssn8"/>
</dbReference>
<dbReference type="InterPro" id="IPR036915">
    <property type="entry name" value="Cyclin-like_sf"/>
</dbReference>
<accession>A0A2N5T4B8</accession>
<comment type="caution">
    <text evidence="4">The sequence shown here is derived from an EMBL/GenBank/DDBJ whole genome shotgun (WGS) entry which is preliminary data.</text>
</comment>
<gene>
    <name evidence="4" type="ORF">PCANC_08485</name>
    <name evidence="5" type="ORF">PCASD_02975</name>
    <name evidence="3" type="ORF">PCASD_13268</name>
</gene>
<dbReference type="PIRSF" id="PIRSF036580">
    <property type="entry name" value="Cyclin_L"/>
    <property type="match status" value="1"/>
</dbReference>
<evidence type="ECO:0000313" key="5">
    <source>
        <dbReference type="EMBL" id="PLW49127.1"/>
    </source>
</evidence>
<dbReference type="GO" id="GO:0016538">
    <property type="term" value="F:cyclin-dependent protein serine/threonine kinase regulator activity"/>
    <property type="evidence" value="ECO:0007669"/>
    <property type="project" value="InterPro"/>
</dbReference>
<evidence type="ECO:0000256" key="1">
    <source>
        <dbReference type="SAM" id="MobiDB-lite"/>
    </source>
</evidence>
<dbReference type="OrthoDB" id="10264655at2759"/>
<feature type="domain" description="Cyclin-like" evidence="2">
    <location>
        <begin position="63"/>
        <end position="143"/>
    </location>
</feature>
<dbReference type="EMBL" id="PGCI01000018">
    <property type="protein sequence ID" value="PLW49127.1"/>
    <property type="molecule type" value="Genomic_DNA"/>
</dbReference>
<feature type="region of interest" description="Disordered" evidence="1">
    <location>
        <begin position="1"/>
        <end position="21"/>
    </location>
</feature>
<sequence>MARGDAPVTGEHGGPSEWTMADRDGTEISTLRNPLANPAEPTPSAVDAIPEHLERELRLYGALLIQQAGVLLKLPQIVMATAATLFQRFFFVTSFLHFGIRDVSAGALFLASKLEEKPARIRDIINVYDYLQQLIEWSRVQASTPGEKARDAALISSRATREAEHKIQQNPLLPDEIKTSMIRHLQLKRADLPADPVHGADGSSTPDPDPDATAAAAAASMAHRLDVARFSYLPMDYFAQTFYDRKEEIVVAEMQILKRLGFHVQVQHPYSAMVNYLQVLNLTENTRFSQRAWGALNDSLLTTLPALYPATHLGTLAIYVAAKESELRLPEEWWSLFDVSDESELVEMAGILQAIYPRSHLSSSSSSDDDDDDAGNKISSIWVRVSGLPVTKDAARAFFLQHAPVSQ</sequence>
<dbReference type="GO" id="GO:0006357">
    <property type="term" value="P:regulation of transcription by RNA polymerase II"/>
    <property type="evidence" value="ECO:0007669"/>
    <property type="project" value="InterPro"/>
</dbReference>
<dbReference type="Proteomes" id="UP000235388">
    <property type="component" value="Unassembled WGS sequence"/>
</dbReference>
<proteinExistence type="predicted"/>
<dbReference type="EMBL" id="PGCI01000705">
    <property type="protein sequence ID" value="PLW20030.1"/>
    <property type="molecule type" value="Genomic_DNA"/>
</dbReference>
<dbReference type="Gene3D" id="1.10.472.10">
    <property type="entry name" value="Cyclin-like"/>
    <property type="match status" value="2"/>
</dbReference>
<evidence type="ECO:0000313" key="3">
    <source>
        <dbReference type="EMBL" id="PLW20030.1"/>
    </source>
</evidence>